<feature type="transmembrane region" description="Helical" evidence="6">
    <location>
        <begin position="202"/>
        <end position="221"/>
    </location>
</feature>
<dbReference type="Pfam" id="PF07690">
    <property type="entry name" value="MFS_1"/>
    <property type="match status" value="1"/>
</dbReference>
<keyword evidence="4 6" id="KW-0472">Membrane</keyword>
<comment type="subcellular location">
    <subcellularLocation>
        <location evidence="1">Cell membrane</location>
        <topology evidence="1">Multi-pass membrane protein</topology>
    </subcellularLocation>
</comment>
<feature type="transmembrane region" description="Helical" evidence="6">
    <location>
        <begin position="306"/>
        <end position="326"/>
    </location>
</feature>
<keyword evidence="2 6" id="KW-0812">Transmembrane</keyword>
<evidence type="ECO:0000256" key="1">
    <source>
        <dbReference type="ARBA" id="ARBA00004651"/>
    </source>
</evidence>
<feature type="transmembrane region" description="Helical" evidence="6">
    <location>
        <begin position="394"/>
        <end position="416"/>
    </location>
</feature>
<dbReference type="PANTHER" id="PTHR23523:SF2">
    <property type="entry name" value="2-NITROIMIDAZOLE TRANSPORTER"/>
    <property type="match status" value="1"/>
</dbReference>
<dbReference type="GO" id="GO:0005886">
    <property type="term" value="C:plasma membrane"/>
    <property type="evidence" value="ECO:0007669"/>
    <property type="project" value="UniProtKB-SubCell"/>
</dbReference>
<dbReference type="SUPFAM" id="SSF103473">
    <property type="entry name" value="MFS general substrate transporter"/>
    <property type="match status" value="1"/>
</dbReference>
<dbReference type="Proteomes" id="UP000009877">
    <property type="component" value="Unassembled WGS sequence"/>
</dbReference>
<evidence type="ECO:0000256" key="5">
    <source>
        <dbReference type="SAM" id="MobiDB-lite"/>
    </source>
</evidence>
<dbReference type="PROSITE" id="PS50850">
    <property type="entry name" value="MFS"/>
    <property type="match status" value="1"/>
</dbReference>
<reference evidence="8 9" key="1">
    <citation type="journal article" date="2014" name="Genome Announc.">
        <title>Draft Genome Sequence of Kocuria palustris PEL.</title>
        <authorList>
            <person name="Sharma G."/>
            <person name="Khatri I."/>
            <person name="Subramanian S."/>
        </authorList>
    </citation>
    <scope>NUCLEOTIDE SEQUENCE [LARGE SCALE GENOMIC DNA]</scope>
    <source>
        <strain evidence="8 9">PEL</strain>
    </source>
</reference>
<protein>
    <submittedName>
        <fullName evidence="8">Cyanate permease</fullName>
    </submittedName>
</protein>
<dbReference type="AlphaFoldDB" id="M2XA53"/>
<keyword evidence="3 6" id="KW-1133">Transmembrane helix</keyword>
<feature type="transmembrane region" description="Helical" evidence="6">
    <location>
        <begin position="273"/>
        <end position="294"/>
    </location>
</feature>
<feature type="transmembrane region" description="Helical" evidence="6">
    <location>
        <begin position="127"/>
        <end position="149"/>
    </location>
</feature>
<evidence type="ECO:0000256" key="2">
    <source>
        <dbReference type="ARBA" id="ARBA00022692"/>
    </source>
</evidence>
<dbReference type="InterPro" id="IPR020846">
    <property type="entry name" value="MFS_dom"/>
</dbReference>
<dbReference type="EMBL" id="ANHZ02000019">
    <property type="protein sequence ID" value="EME35961.1"/>
    <property type="molecule type" value="Genomic_DNA"/>
</dbReference>
<feature type="transmembrane region" description="Helical" evidence="6">
    <location>
        <begin position="161"/>
        <end position="182"/>
    </location>
</feature>
<evidence type="ECO:0000256" key="6">
    <source>
        <dbReference type="SAM" id="Phobius"/>
    </source>
</evidence>
<feature type="transmembrane region" description="Helical" evidence="6">
    <location>
        <begin position="242"/>
        <end position="261"/>
    </location>
</feature>
<dbReference type="PANTHER" id="PTHR23523">
    <property type="match status" value="1"/>
</dbReference>
<dbReference type="InterPro" id="IPR011701">
    <property type="entry name" value="MFS"/>
</dbReference>
<feature type="transmembrane region" description="Helical" evidence="6">
    <location>
        <begin position="102"/>
        <end position="121"/>
    </location>
</feature>
<feature type="transmembrane region" description="Helical" evidence="6">
    <location>
        <begin position="332"/>
        <end position="354"/>
    </location>
</feature>
<feature type="region of interest" description="Disordered" evidence="5">
    <location>
        <begin position="1"/>
        <end position="30"/>
    </location>
</feature>
<keyword evidence="9" id="KW-1185">Reference proteome</keyword>
<evidence type="ECO:0000313" key="8">
    <source>
        <dbReference type="EMBL" id="EME35961.1"/>
    </source>
</evidence>
<evidence type="ECO:0000256" key="4">
    <source>
        <dbReference type="ARBA" id="ARBA00023136"/>
    </source>
</evidence>
<feature type="domain" description="Major facilitator superfamily (MFS) profile" evidence="7">
    <location>
        <begin position="37"/>
        <end position="423"/>
    </location>
</feature>
<gene>
    <name evidence="8" type="ORF">C884_00962</name>
</gene>
<dbReference type="InterPro" id="IPR036259">
    <property type="entry name" value="MFS_trans_sf"/>
</dbReference>
<organism evidence="8 9">
    <name type="scientific">Kocuria palustris PEL</name>
    <dbReference type="NCBI Taxonomy" id="1236550"/>
    <lineage>
        <taxon>Bacteria</taxon>
        <taxon>Bacillati</taxon>
        <taxon>Actinomycetota</taxon>
        <taxon>Actinomycetes</taxon>
        <taxon>Micrococcales</taxon>
        <taxon>Micrococcaceae</taxon>
        <taxon>Kocuria</taxon>
    </lineage>
</organism>
<name>M2XA53_9MICC</name>
<evidence type="ECO:0000313" key="9">
    <source>
        <dbReference type="Proteomes" id="UP000009877"/>
    </source>
</evidence>
<dbReference type="Gene3D" id="1.20.1250.20">
    <property type="entry name" value="MFS general substrate transporter like domains"/>
    <property type="match status" value="1"/>
</dbReference>
<dbReference type="RefSeq" id="WP_006215391.1">
    <property type="nucleotide sequence ID" value="NZ_ANHZ02000019.1"/>
</dbReference>
<comment type="caution">
    <text evidence="8">The sequence shown here is derived from an EMBL/GenBank/DDBJ whole genome shotgun (WGS) entry which is preliminary data.</text>
</comment>
<accession>M2XA53</accession>
<evidence type="ECO:0000259" key="7">
    <source>
        <dbReference type="PROSITE" id="PS50850"/>
    </source>
</evidence>
<dbReference type="GO" id="GO:0022857">
    <property type="term" value="F:transmembrane transporter activity"/>
    <property type="evidence" value="ECO:0007669"/>
    <property type="project" value="InterPro"/>
</dbReference>
<evidence type="ECO:0000256" key="3">
    <source>
        <dbReference type="ARBA" id="ARBA00022989"/>
    </source>
</evidence>
<feature type="transmembrane region" description="Helical" evidence="6">
    <location>
        <begin position="72"/>
        <end position="95"/>
    </location>
</feature>
<sequence length="429" mass="43507">MPSSPPSIPEPERHDETPFEDAATAQPAAGPSPAALSLTLLVLAAAAVSLNLRPIATSIGPVLEEIQSGLGASSAVAGILTALPGLIFGLAGLTAVGVARRFGLVGTICGGLVLVGAAGLVRSVTDSAAVFLVVTALALAGMGLGNVLVPAVIKRYSGDRTAAVTSVYTVVLGLGSALPMFATAPLLTLGAEGAGWRYALGTWAVVALIAAVIWAVMLLRVRGRDQGVGERATGLPIHRSRTAVALCAFFGLQSMNAYVQFGWLAQIYRDAGISAGTAALLVGTMSLFGIPGGLLMPQIAARSQRITVWTTALGLCMLNGWLGLLLAPAAGMIAWVLLLGVGQFTFPLALSLIVTRSGTPETTARLSGFAQPVGYLFAAAGPFVVGLLREVTGGWTAPLALLITSAVLLMGAGLMLGGNHTVDQDLADA</sequence>
<feature type="transmembrane region" description="Helical" evidence="6">
    <location>
        <begin position="366"/>
        <end position="388"/>
    </location>
</feature>
<proteinExistence type="predicted"/>
<dbReference type="STRING" id="71999.KPaMU14_00340"/>
<dbReference type="InterPro" id="IPR052524">
    <property type="entry name" value="MFS_Cyanate_Porter"/>
</dbReference>